<feature type="region of interest" description="Disordered" evidence="1">
    <location>
        <begin position="1"/>
        <end position="30"/>
    </location>
</feature>
<dbReference type="OrthoDB" id="2564812at2759"/>
<dbReference type="PANTHER" id="PTHR39460">
    <property type="entry name" value="EXPRESSED PROTEIN"/>
    <property type="match status" value="1"/>
</dbReference>
<protein>
    <recommendedName>
        <fullName evidence="2">DUF7729 domain-containing protein</fullName>
    </recommendedName>
</protein>
<feature type="compositionally biased region" description="Polar residues" evidence="1">
    <location>
        <begin position="1"/>
        <end position="11"/>
    </location>
</feature>
<accession>A0A218YUA9</accession>
<evidence type="ECO:0000313" key="3">
    <source>
        <dbReference type="EMBL" id="OWO98274.1"/>
    </source>
</evidence>
<feature type="region of interest" description="Disordered" evidence="1">
    <location>
        <begin position="124"/>
        <end position="152"/>
    </location>
</feature>
<feature type="compositionally biased region" description="Pro residues" evidence="1">
    <location>
        <begin position="127"/>
        <end position="136"/>
    </location>
</feature>
<evidence type="ECO:0000313" key="4">
    <source>
        <dbReference type="Proteomes" id="UP000242519"/>
    </source>
</evidence>
<sequence length="640" mass="67921">MDSTASTSSIHIDQHGPADPGRAGGAARRLSGQMGSYSTTTALHRAGELRGPWETTGARGRRHGSANTVTLLGPPGLVQDGTRPNILASIVQTLLQTLRQTLLPTLLQSTLHCQGADDACCDLFNHPPTPPDSRAPPPREEQTDVPGPSKPANYCHSFIWSWERRRLSAERGDAVVQERSVPGSPRTRRSPRAEEPTDTSAHRCSSSRILPSSARDEADEIPQVLRAWRRVRRTSISAPTTSRESGPAARATMVSNRIKNVGGSSSTCAPTQQQQQQQHLSRPARNTTPRLMLLLLALAGCFALSSASPALRIEDELVEVAAEAEAEAQSFLVGPTPEGLSRSGTILIDPSPPPASPDWALHLASAELRRRGETASESTAASGASATPSGLKTDESVSTEALPVPFDMGFNNNISTTCNSFMNSMLANSTFNKCLPFSLLLHNSNSFFQTSKSRVRITQMLDFSCAANVTQCTAVMSAFAANLTTSAACASDLSARNPLIENARTGLRAYQPLYKASCLRSPSTSAYCFANAITNVSSPSDSYIYFLPLNTSLVGGSKPTCNACLRNTMSIFEASSTDRTQALANTYVPAASQVNMICGPSFVNASLPAALESAALAPTAPPASLGAAALLTVLATWLVW</sequence>
<feature type="domain" description="DUF7729" evidence="2">
    <location>
        <begin position="402"/>
        <end position="606"/>
    </location>
</feature>
<evidence type="ECO:0000259" key="2">
    <source>
        <dbReference type="Pfam" id="PF24855"/>
    </source>
</evidence>
<dbReference type="Pfam" id="PF24855">
    <property type="entry name" value="DUF7729"/>
    <property type="match status" value="1"/>
</dbReference>
<feature type="region of interest" description="Disordered" evidence="1">
    <location>
        <begin position="259"/>
        <end position="283"/>
    </location>
</feature>
<reference evidence="3 4" key="1">
    <citation type="submission" date="2017-04" db="EMBL/GenBank/DDBJ databases">
        <title>Draft genome sequence of Marssonina coronaria NL1: causal agent of apple blotch.</title>
        <authorList>
            <person name="Cheng Q."/>
        </authorList>
    </citation>
    <scope>NUCLEOTIDE SEQUENCE [LARGE SCALE GENOMIC DNA]</scope>
    <source>
        <strain evidence="3 4">NL1</strain>
    </source>
</reference>
<dbReference type="InterPro" id="IPR056146">
    <property type="entry name" value="DUF7729"/>
</dbReference>
<evidence type="ECO:0000256" key="1">
    <source>
        <dbReference type="SAM" id="MobiDB-lite"/>
    </source>
</evidence>
<feature type="region of interest" description="Disordered" evidence="1">
    <location>
        <begin position="55"/>
        <end position="76"/>
    </location>
</feature>
<feature type="compositionally biased region" description="Polar residues" evidence="1">
    <location>
        <begin position="198"/>
        <end position="210"/>
    </location>
</feature>
<keyword evidence="4" id="KW-1185">Reference proteome</keyword>
<dbReference type="Proteomes" id="UP000242519">
    <property type="component" value="Unassembled WGS sequence"/>
</dbReference>
<organism evidence="3 4">
    <name type="scientific">Diplocarpon coronariae</name>
    <dbReference type="NCBI Taxonomy" id="2795749"/>
    <lineage>
        <taxon>Eukaryota</taxon>
        <taxon>Fungi</taxon>
        <taxon>Dikarya</taxon>
        <taxon>Ascomycota</taxon>
        <taxon>Pezizomycotina</taxon>
        <taxon>Leotiomycetes</taxon>
        <taxon>Helotiales</taxon>
        <taxon>Drepanopezizaceae</taxon>
        <taxon>Diplocarpon</taxon>
    </lineage>
</organism>
<dbReference type="AlphaFoldDB" id="A0A218YUA9"/>
<proteinExistence type="predicted"/>
<dbReference type="EMBL" id="MZNU01000403">
    <property type="protein sequence ID" value="OWO98274.1"/>
    <property type="molecule type" value="Genomic_DNA"/>
</dbReference>
<feature type="region of interest" description="Disordered" evidence="1">
    <location>
        <begin position="370"/>
        <end position="396"/>
    </location>
</feature>
<feature type="compositionally biased region" description="Low complexity" evidence="1">
    <location>
        <begin position="375"/>
        <end position="390"/>
    </location>
</feature>
<name>A0A218YUA9_9HELO</name>
<dbReference type="PANTHER" id="PTHR39460:SF1">
    <property type="entry name" value="C6 TRANSCRIPTION FACTOR"/>
    <property type="match status" value="1"/>
</dbReference>
<feature type="region of interest" description="Disordered" evidence="1">
    <location>
        <begin position="171"/>
        <end position="218"/>
    </location>
</feature>
<gene>
    <name evidence="3" type="ORF">B2J93_9078</name>
</gene>
<comment type="caution">
    <text evidence="3">The sequence shown here is derived from an EMBL/GenBank/DDBJ whole genome shotgun (WGS) entry which is preliminary data.</text>
</comment>
<dbReference type="InParanoid" id="A0A218YUA9"/>
<feature type="compositionally biased region" description="Polar residues" evidence="1">
    <location>
        <begin position="259"/>
        <end position="271"/>
    </location>
</feature>